<dbReference type="PANTHER" id="PTHR12062:SF33">
    <property type="entry name" value="ALPHA-1,6-MANNOSYL-GLYCOPROTEIN 4-BETA-N-ACETYLGLUCOSAMINYLTRANSFERASE-LIKE"/>
    <property type="match status" value="1"/>
</dbReference>
<dbReference type="InterPro" id="IPR006759">
    <property type="entry name" value="Glyco_transf_54"/>
</dbReference>
<reference evidence="2 3" key="1">
    <citation type="journal article" date="2024" name="Nat. Commun.">
        <title>Phylogenomics reveals the evolutionary origins of lichenization in chlorophyte algae.</title>
        <authorList>
            <person name="Puginier C."/>
            <person name="Libourel C."/>
            <person name="Otte J."/>
            <person name="Skaloud P."/>
            <person name="Haon M."/>
            <person name="Grisel S."/>
            <person name="Petersen M."/>
            <person name="Berrin J.G."/>
            <person name="Delaux P.M."/>
            <person name="Dal Grande F."/>
            <person name="Keller J."/>
        </authorList>
    </citation>
    <scope>NUCLEOTIDE SEQUENCE [LARGE SCALE GENOMIC DNA]</scope>
    <source>
        <strain evidence="2 3">SAG 2145</strain>
    </source>
</reference>
<dbReference type="GO" id="GO:0008375">
    <property type="term" value="F:acetylglucosaminyltransferase activity"/>
    <property type="evidence" value="ECO:0007669"/>
    <property type="project" value="TreeGrafter"/>
</dbReference>
<dbReference type="AlphaFoldDB" id="A0AAW1QVI8"/>
<dbReference type="GO" id="GO:0006487">
    <property type="term" value="P:protein N-linked glycosylation"/>
    <property type="evidence" value="ECO:0007669"/>
    <property type="project" value="TreeGrafter"/>
</dbReference>
<dbReference type="PANTHER" id="PTHR12062">
    <property type="entry name" value="N-ACETYLGLUCOSAMINYLTRANSFERASE VI"/>
    <property type="match status" value="1"/>
</dbReference>
<gene>
    <name evidence="2" type="ORF">WJX74_009420</name>
</gene>
<organism evidence="2 3">
    <name type="scientific">Apatococcus lobatus</name>
    <dbReference type="NCBI Taxonomy" id="904363"/>
    <lineage>
        <taxon>Eukaryota</taxon>
        <taxon>Viridiplantae</taxon>
        <taxon>Chlorophyta</taxon>
        <taxon>core chlorophytes</taxon>
        <taxon>Trebouxiophyceae</taxon>
        <taxon>Chlorellales</taxon>
        <taxon>Chlorellaceae</taxon>
        <taxon>Apatococcus</taxon>
    </lineage>
</organism>
<keyword evidence="3" id="KW-1185">Reference proteome</keyword>
<name>A0AAW1QVI8_9CHLO</name>
<comment type="caution">
    <text evidence="2">The sequence shown here is derived from an EMBL/GenBank/DDBJ whole genome shotgun (WGS) entry which is preliminary data.</text>
</comment>
<keyword evidence="1" id="KW-0812">Transmembrane</keyword>
<evidence type="ECO:0000256" key="1">
    <source>
        <dbReference type="SAM" id="Phobius"/>
    </source>
</evidence>
<proteinExistence type="predicted"/>
<evidence type="ECO:0000313" key="2">
    <source>
        <dbReference type="EMBL" id="KAK9825323.1"/>
    </source>
</evidence>
<dbReference type="EMBL" id="JALJOS010000025">
    <property type="protein sequence ID" value="KAK9825323.1"/>
    <property type="molecule type" value="Genomic_DNA"/>
</dbReference>
<sequence>MRRPLLPTSVIPHAWSRSSSLVLYCSLAFNMLLIMGVFALRRKSSLTQPSLAQDPLDLHNRLQNAETSLLELKAQAQVVTASMDTLQDHLHPLPASQQVAARPWLTIGIPTFPRKEHRDYLTPTLSSLLEELPLDGSDPFFGRVQVLVMNNRPEAGAHPVFEALQKRIAEGNAEESFIAKARLYVSFLLNPGTVVDPAPDAPEPDDFNNPDNHPGREVRRQTCNLVALLEAAQPWAHHYMFMEDDFRVCPNTIRILHYVLRKAATVPGLRNWKGLRFSYGMAGIILRGSDMPLFTRFLRDSIARLPPDLIWLDWVFGRKAALRQALRNRPLAVYRYNLLDHIGTKSSFSVRVDRPSFPKCFDPMAEVWSIHTNERFQGKRCPNTDISPCKGTGSSEMWTQHPIEWPMDFPHDDADEELNSASNATIRIGP</sequence>
<protein>
    <submittedName>
        <fullName evidence="2">Uncharacterized protein</fullName>
    </submittedName>
</protein>
<feature type="transmembrane region" description="Helical" evidence="1">
    <location>
        <begin position="21"/>
        <end position="40"/>
    </location>
</feature>
<evidence type="ECO:0000313" key="3">
    <source>
        <dbReference type="Proteomes" id="UP001438707"/>
    </source>
</evidence>
<keyword evidence="1" id="KW-1133">Transmembrane helix</keyword>
<dbReference type="Proteomes" id="UP001438707">
    <property type="component" value="Unassembled WGS sequence"/>
</dbReference>
<accession>A0AAW1QVI8</accession>
<keyword evidence="1" id="KW-0472">Membrane</keyword>